<gene>
    <name evidence="1" type="ORF">VIN30_04685</name>
</gene>
<protein>
    <recommendedName>
        <fullName evidence="3">DUF4276 family protein</fullName>
    </recommendedName>
</protein>
<accession>A0ABU6IH10</accession>
<sequence>MLEYVQGVAFIVEGATERVFYEQYIRSAADERLVSTPFGEESEWGFDDLMIAGDQGDILVRFNNVGTVTQMPNSAAWFKRSCRARWPSLPWTVFLCYDTDSYDVPISKFQSESWNLLRKDLEESADEVIEIAAAADIEDVMLADFEGVLRYLGLDPAAPLPSGGKGKSRMRKLFKMRSVRHPYHEGEKALPLIQTLDMRKICAASLVPLGRINEVCGFAERS</sequence>
<dbReference type="EMBL" id="JAYMFF010000007">
    <property type="protein sequence ID" value="MEC4175739.1"/>
    <property type="molecule type" value="Genomic_DNA"/>
</dbReference>
<name>A0ABU6IH10_9ACTN</name>
<keyword evidence="2" id="KW-1185">Reference proteome</keyword>
<evidence type="ECO:0000313" key="1">
    <source>
        <dbReference type="EMBL" id="MEC4175739.1"/>
    </source>
</evidence>
<evidence type="ECO:0008006" key="3">
    <source>
        <dbReference type="Google" id="ProtNLM"/>
    </source>
</evidence>
<dbReference type="Proteomes" id="UP001349994">
    <property type="component" value="Unassembled WGS sequence"/>
</dbReference>
<proteinExistence type="predicted"/>
<dbReference type="RefSeq" id="WP_326424265.1">
    <property type="nucleotide sequence ID" value="NZ_JAYMFF010000007.1"/>
</dbReference>
<reference evidence="1 2" key="1">
    <citation type="submission" date="2024-01" db="EMBL/GenBank/DDBJ databases">
        <title>novel species in genus Adlercreutzia.</title>
        <authorList>
            <person name="Liu X."/>
        </authorList>
    </citation>
    <scope>NUCLEOTIDE SEQUENCE [LARGE SCALE GENOMIC DNA]</scope>
    <source>
        <strain evidence="1 2">R7</strain>
    </source>
</reference>
<evidence type="ECO:0000313" key="2">
    <source>
        <dbReference type="Proteomes" id="UP001349994"/>
    </source>
</evidence>
<comment type="caution">
    <text evidence="1">The sequence shown here is derived from an EMBL/GenBank/DDBJ whole genome shotgun (WGS) entry which is preliminary data.</text>
</comment>
<organism evidence="1 2">
    <name type="scientific">Adlercreutzia wanghongyangiae</name>
    <dbReference type="NCBI Taxonomy" id="3111451"/>
    <lineage>
        <taxon>Bacteria</taxon>
        <taxon>Bacillati</taxon>
        <taxon>Actinomycetota</taxon>
        <taxon>Coriobacteriia</taxon>
        <taxon>Eggerthellales</taxon>
        <taxon>Eggerthellaceae</taxon>
        <taxon>Adlercreutzia</taxon>
    </lineage>
</organism>